<dbReference type="OrthoDB" id="3173604at2759"/>
<feature type="region of interest" description="Disordered" evidence="1">
    <location>
        <begin position="1"/>
        <end position="27"/>
    </location>
</feature>
<reference evidence="2 3" key="1">
    <citation type="submission" date="2014-04" db="EMBL/GenBank/DDBJ databases">
        <authorList>
            <consortium name="DOE Joint Genome Institute"/>
            <person name="Kuo A."/>
            <person name="Girlanda M."/>
            <person name="Perotto S."/>
            <person name="Kohler A."/>
            <person name="Nagy L.G."/>
            <person name="Floudas D."/>
            <person name="Copeland A."/>
            <person name="Barry K.W."/>
            <person name="Cichocki N."/>
            <person name="Veneault-Fourrey C."/>
            <person name="LaButti K."/>
            <person name="Lindquist E.A."/>
            <person name="Lipzen A."/>
            <person name="Lundell T."/>
            <person name="Morin E."/>
            <person name="Murat C."/>
            <person name="Sun H."/>
            <person name="Tunlid A."/>
            <person name="Henrissat B."/>
            <person name="Grigoriev I.V."/>
            <person name="Hibbett D.S."/>
            <person name="Martin F."/>
            <person name="Nordberg H.P."/>
            <person name="Cantor M.N."/>
            <person name="Hua S.X."/>
        </authorList>
    </citation>
    <scope>NUCLEOTIDE SEQUENCE [LARGE SCALE GENOMIC DNA]</scope>
    <source>
        <strain evidence="2 3">MUT 4182</strain>
    </source>
</reference>
<dbReference type="Proteomes" id="UP000054248">
    <property type="component" value="Unassembled WGS sequence"/>
</dbReference>
<keyword evidence="3" id="KW-1185">Reference proteome</keyword>
<name>A0A0C3QCJ1_9AGAM</name>
<sequence>MASTKRQAEGPVGEEPPTKKIKLTESNEGCPYDRPTCVHGRALHHATVVGETYGIDQGIAVWCSACDTICDFELFSGPDAVPQPEFTSGNDVAVDEADEIIEPPLEVLFLGDSRRASGLNSQNAHP</sequence>
<dbReference type="EMBL" id="KN822994">
    <property type="protein sequence ID" value="KIO28440.1"/>
    <property type="molecule type" value="Genomic_DNA"/>
</dbReference>
<protein>
    <submittedName>
        <fullName evidence="2">Uncharacterized protein</fullName>
    </submittedName>
</protein>
<dbReference type="HOGENOM" id="CLU_1983210_0_0_1"/>
<gene>
    <name evidence="2" type="ORF">M407DRAFT_22337</name>
</gene>
<evidence type="ECO:0000313" key="3">
    <source>
        <dbReference type="Proteomes" id="UP000054248"/>
    </source>
</evidence>
<dbReference type="AlphaFoldDB" id="A0A0C3QCJ1"/>
<evidence type="ECO:0000256" key="1">
    <source>
        <dbReference type="SAM" id="MobiDB-lite"/>
    </source>
</evidence>
<proteinExistence type="predicted"/>
<accession>A0A0C3QCJ1</accession>
<feature type="compositionally biased region" description="Basic and acidic residues" evidence="1">
    <location>
        <begin position="16"/>
        <end position="25"/>
    </location>
</feature>
<evidence type="ECO:0000313" key="2">
    <source>
        <dbReference type="EMBL" id="KIO28440.1"/>
    </source>
</evidence>
<organism evidence="2 3">
    <name type="scientific">Tulasnella calospora MUT 4182</name>
    <dbReference type="NCBI Taxonomy" id="1051891"/>
    <lineage>
        <taxon>Eukaryota</taxon>
        <taxon>Fungi</taxon>
        <taxon>Dikarya</taxon>
        <taxon>Basidiomycota</taxon>
        <taxon>Agaricomycotina</taxon>
        <taxon>Agaricomycetes</taxon>
        <taxon>Cantharellales</taxon>
        <taxon>Tulasnellaceae</taxon>
        <taxon>Tulasnella</taxon>
    </lineage>
</organism>
<reference evidence="3" key="2">
    <citation type="submission" date="2015-01" db="EMBL/GenBank/DDBJ databases">
        <title>Evolutionary Origins and Diversification of the Mycorrhizal Mutualists.</title>
        <authorList>
            <consortium name="DOE Joint Genome Institute"/>
            <consortium name="Mycorrhizal Genomics Consortium"/>
            <person name="Kohler A."/>
            <person name="Kuo A."/>
            <person name="Nagy L.G."/>
            <person name="Floudas D."/>
            <person name="Copeland A."/>
            <person name="Barry K.W."/>
            <person name="Cichocki N."/>
            <person name="Veneault-Fourrey C."/>
            <person name="LaButti K."/>
            <person name="Lindquist E.A."/>
            <person name="Lipzen A."/>
            <person name="Lundell T."/>
            <person name="Morin E."/>
            <person name="Murat C."/>
            <person name="Riley R."/>
            <person name="Ohm R."/>
            <person name="Sun H."/>
            <person name="Tunlid A."/>
            <person name="Henrissat B."/>
            <person name="Grigoriev I.V."/>
            <person name="Hibbett D.S."/>
            <person name="Martin F."/>
        </authorList>
    </citation>
    <scope>NUCLEOTIDE SEQUENCE [LARGE SCALE GENOMIC DNA]</scope>
    <source>
        <strain evidence="3">MUT 4182</strain>
    </source>
</reference>